<feature type="compositionally biased region" description="Polar residues" evidence="2">
    <location>
        <begin position="219"/>
        <end position="250"/>
    </location>
</feature>
<dbReference type="PANTHER" id="PTHR10443:SF47">
    <property type="entry name" value="DIPEPTIDASE"/>
    <property type="match status" value="1"/>
</dbReference>
<feature type="region of interest" description="Disordered" evidence="2">
    <location>
        <begin position="767"/>
        <end position="815"/>
    </location>
</feature>
<reference evidence="4 5" key="1">
    <citation type="submission" date="2025-04" db="UniProtKB">
        <authorList>
            <consortium name="RefSeq"/>
        </authorList>
    </citation>
    <scope>IDENTIFICATION</scope>
    <source>
        <tissue evidence="4 5">Whole body pupa</tissue>
    </source>
</reference>
<dbReference type="InterPro" id="IPR032466">
    <property type="entry name" value="Metal_Hydrolase"/>
</dbReference>
<dbReference type="Pfam" id="PF01244">
    <property type="entry name" value="Peptidase_M19"/>
    <property type="match status" value="1"/>
</dbReference>
<evidence type="ECO:0000313" key="7">
    <source>
        <dbReference type="RefSeq" id="XP_037883651.1"/>
    </source>
</evidence>
<comment type="cofactor">
    <cofactor evidence="1">
        <name>Zn(2+)</name>
        <dbReference type="ChEBI" id="CHEBI:29105"/>
    </cofactor>
</comment>
<dbReference type="InterPro" id="IPR008257">
    <property type="entry name" value="Pept_M19"/>
</dbReference>
<evidence type="ECO:0000313" key="6">
    <source>
        <dbReference type="RefSeq" id="XP_037883650.1"/>
    </source>
</evidence>
<feature type="region of interest" description="Disordered" evidence="2">
    <location>
        <begin position="653"/>
        <end position="689"/>
    </location>
</feature>
<dbReference type="RefSeq" id="XP_037883650.1">
    <property type="nucleotide sequence ID" value="XM_038027722.1"/>
</dbReference>
<dbReference type="RefSeq" id="XP_037883648.1">
    <property type="nucleotide sequence ID" value="XM_038027720.1"/>
</dbReference>
<keyword evidence="1" id="KW-0224">Dipeptidase</keyword>
<evidence type="ECO:0000313" key="3">
    <source>
        <dbReference type="Proteomes" id="UP000092443"/>
    </source>
</evidence>
<dbReference type="Proteomes" id="UP000092443">
    <property type="component" value="Unplaced"/>
</dbReference>
<dbReference type="GO" id="GO:0098552">
    <property type="term" value="C:side of membrane"/>
    <property type="evidence" value="ECO:0007669"/>
    <property type="project" value="UniProtKB-KW"/>
</dbReference>
<feature type="compositionally biased region" description="Polar residues" evidence="2">
    <location>
        <begin position="678"/>
        <end position="687"/>
    </location>
</feature>
<feature type="compositionally biased region" description="Basic residues" evidence="2">
    <location>
        <begin position="776"/>
        <end position="793"/>
    </location>
</feature>
<comment type="subcellular location">
    <subcellularLocation>
        <location evidence="1">Membrane</location>
        <topology evidence="1">Lipid-anchor</topology>
        <topology evidence="1">GPI-anchor</topology>
    </subcellularLocation>
</comment>
<dbReference type="RefSeq" id="XP_037883649.1">
    <property type="nucleotide sequence ID" value="XM_038027721.1"/>
</dbReference>
<keyword evidence="1" id="KW-1015">Disulfide bond</keyword>
<dbReference type="GO" id="GO:0046872">
    <property type="term" value="F:metal ion binding"/>
    <property type="evidence" value="ECO:0007669"/>
    <property type="project" value="UniProtKB-UniRule"/>
</dbReference>
<keyword evidence="1" id="KW-0472">Membrane</keyword>
<dbReference type="CDD" id="cd01301">
    <property type="entry name" value="rDP_like"/>
    <property type="match status" value="1"/>
</dbReference>
<evidence type="ECO:0000256" key="2">
    <source>
        <dbReference type="SAM" id="MobiDB-lite"/>
    </source>
</evidence>
<dbReference type="RefSeq" id="XP_037883653.1">
    <property type="nucleotide sequence ID" value="XM_038027725.1"/>
</dbReference>
<keyword evidence="1" id="KW-0336">GPI-anchor</keyword>
<dbReference type="EC" id="3.4.13.19" evidence="1"/>
<keyword evidence="1" id="KW-0479">Metal-binding</keyword>
<name>A0A8U0WEE4_9MUSC</name>
<keyword evidence="1" id="KW-0645">Protease</keyword>
<keyword evidence="3" id="KW-1185">Reference proteome</keyword>
<comment type="catalytic activity">
    <reaction evidence="1">
        <text>an L-aminoacyl-L-amino acid + H2O = 2 an L-alpha-amino acid</text>
        <dbReference type="Rhea" id="RHEA:48940"/>
        <dbReference type="ChEBI" id="CHEBI:15377"/>
        <dbReference type="ChEBI" id="CHEBI:59869"/>
        <dbReference type="ChEBI" id="CHEBI:77460"/>
        <dbReference type="EC" id="3.4.13.19"/>
    </reaction>
</comment>
<evidence type="ECO:0000313" key="8">
    <source>
        <dbReference type="RefSeq" id="XP_037883653.1"/>
    </source>
</evidence>
<keyword evidence="1" id="KW-0449">Lipoprotein</keyword>
<dbReference type="PROSITE" id="PS51365">
    <property type="entry name" value="RENAL_DIPEPTIDASE_2"/>
    <property type="match status" value="1"/>
</dbReference>
<feature type="region of interest" description="Disordered" evidence="2">
    <location>
        <begin position="205"/>
        <end position="263"/>
    </location>
</feature>
<dbReference type="RefSeq" id="XP_037883651.1">
    <property type="nucleotide sequence ID" value="XM_038027723.1"/>
</dbReference>
<accession>A0A8U0WEE4</accession>
<keyword evidence="1" id="KW-0482">Metalloprotease</keyword>
<feature type="compositionally biased region" description="Low complexity" evidence="2">
    <location>
        <begin position="205"/>
        <end position="215"/>
    </location>
</feature>
<dbReference type="Gene3D" id="3.20.20.140">
    <property type="entry name" value="Metal-dependent hydrolases"/>
    <property type="match status" value="1"/>
</dbReference>
<gene>
    <name evidence="4 5 6 7 8" type="primary">LOC119633906</name>
</gene>
<dbReference type="AlphaFoldDB" id="A0A8U0WEE4"/>
<evidence type="ECO:0000313" key="4">
    <source>
        <dbReference type="RefSeq" id="XP_037883648.1"/>
    </source>
</evidence>
<feature type="compositionally biased region" description="Low complexity" evidence="2">
    <location>
        <begin position="660"/>
        <end position="671"/>
    </location>
</feature>
<organism evidence="3 7">
    <name type="scientific">Glossina fuscipes</name>
    <dbReference type="NCBI Taxonomy" id="7396"/>
    <lineage>
        <taxon>Eukaryota</taxon>
        <taxon>Metazoa</taxon>
        <taxon>Ecdysozoa</taxon>
        <taxon>Arthropoda</taxon>
        <taxon>Hexapoda</taxon>
        <taxon>Insecta</taxon>
        <taxon>Pterygota</taxon>
        <taxon>Neoptera</taxon>
        <taxon>Endopterygota</taxon>
        <taxon>Diptera</taxon>
        <taxon>Brachycera</taxon>
        <taxon>Muscomorpha</taxon>
        <taxon>Hippoboscoidea</taxon>
        <taxon>Glossinidae</taxon>
        <taxon>Glossina</taxon>
    </lineage>
</organism>
<dbReference type="KEGG" id="gfs:119633906"/>
<dbReference type="SUPFAM" id="SSF51556">
    <property type="entry name" value="Metallo-dependent hydrolases"/>
    <property type="match status" value="1"/>
</dbReference>
<comment type="subunit">
    <text evidence="1">Homodimer; disulfide-linked.</text>
</comment>
<protein>
    <recommendedName>
        <fullName evidence="1">Dipeptidase</fullName>
        <ecNumber evidence="1">3.4.13.19</ecNumber>
    </recommendedName>
</protein>
<keyword evidence="1" id="KW-0862">Zinc</keyword>
<dbReference type="GO" id="GO:0070573">
    <property type="term" value="F:metallodipeptidase activity"/>
    <property type="evidence" value="ECO:0007669"/>
    <property type="project" value="InterPro"/>
</dbReference>
<dbReference type="GO" id="GO:0006508">
    <property type="term" value="P:proteolysis"/>
    <property type="evidence" value="ECO:0007669"/>
    <property type="project" value="UniProtKB-KW"/>
</dbReference>
<proteinExistence type="inferred from homology"/>
<dbReference type="GeneID" id="119633906"/>
<dbReference type="InterPro" id="IPR000180">
    <property type="entry name" value="Dipep_AS"/>
</dbReference>
<evidence type="ECO:0000313" key="5">
    <source>
        <dbReference type="RefSeq" id="XP_037883649.1"/>
    </source>
</evidence>
<sequence length="1233" mass="136215">MTDLKRSLDVGRVHQTTTKQNCHDAYRSSCSSTPELKSKHNCKNNSQTNEIADYRNPLLLTLQDHPHMSSNSGGSTSSTAIAATIIGCPGYMNGVAGAEIQFDEHDIYYVSPSKRKSSLSACQTPIMRGYERLRSFSPTSATATIVPSYPPIMPSAAYGARISGASGQNFSFESNDISAHYSDTAMQVLRSGSCSAMGSMLNSASANNSSTSSLAQQHLAPSQRGQNNVTFSNHISEQRASAVTTPQNRGSLRRNKGRSNQSLCSCDAGAETELNPDFTRPLYQYSLERRHKTHTYTCEQNAQILMRIERERKRKFSLSGNTGSDIIVGADAKDDTENDVSYLSDVETIPPVPPPPALKRNGSIRSLRLLQQHFQQHMSTSSSNNTTITTTQRSSNAPYNGIKVNKSNNSQHTGNNNSNGSIVTLCSGDLLNDCSKSVHDMRAVIDDCTTSILKCANAAVGSDIASTASTTTNGSYKPQVATLATITAQGKPDVCHVTTATAFGNCPPPYRFVDDDIVIPKSQKVDPALCFLHKTPTGTVGTGPPLGFVDLQQRTSQRDLQSMHKNKHSSSLSLSKYNTIGPSSDYARQLAIYNQQMLGQHDQSQQLPLLPPSSIGNDKEPCRCFSQSWSNFSHDSTLQQKSCSKLHINYDNQHHHHAQQHQQQQQQQQQQQDHHIFHTSTKRTATTGRDEKIVRPSNSRSFTNLLDFDNCYDGHHAATHHKHHLSFGRSNSGLKDKLLHGQISSSKMQQRYHKEFHCDKQENIYLRSPGSPTSLHVHHNEKHRRQNSPHHHSSLSSIMPWKHRPSPSRGSSSSGTNSFRFDVAKHWLAVSSILLIIGAASVAVPLALRVAASAPFEERLRVALQLLDQVPLIDGHNDLPWNIRKFLHNKLNDFNFNEDLRNVMPWARSHWSHTDLTRLKKGRVSAQFWAAYVPCEAQHRDAVQLTLEQIDVIKRLTDRYAPQLTTCTSAQDIIEAHKNQQLCSLTGVEGGHSLGGSLAVLRTLYAIGVRYMTLTSTCHTPWADSSYADAPTFNVKHGGLTIFGKTIIREMNRLGMMVDLSHVSTGTMRDALEVSEAPVIFSHSSAYELCNSSRNVQDDMLQSLARNGGLIMVNFYSRFLSCSENSTVHDAVAHINHIKRVAGIDHVGLGAGYDGINFTPKGLEDVSSYPTLFAELLGAGWSIEDLTKLAGGNFLRVLQQVEKIRDEKRAANVKPYEDHPNFRAEDPYNCTSS</sequence>
<evidence type="ECO:0000256" key="1">
    <source>
        <dbReference type="RuleBase" id="RU341113"/>
    </source>
</evidence>
<feature type="region of interest" description="Disordered" evidence="2">
    <location>
        <begin position="377"/>
        <end position="416"/>
    </location>
</feature>
<keyword evidence="1" id="KW-0378">Hydrolase</keyword>
<comment type="similarity">
    <text evidence="1">Belongs to the metallo-dependent hydrolases superfamily. Peptidase M19 family.</text>
</comment>
<dbReference type="PROSITE" id="PS00869">
    <property type="entry name" value="RENAL_DIPEPTIDASE_1"/>
    <property type="match status" value="1"/>
</dbReference>
<feature type="compositionally biased region" description="Low complexity" evidence="2">
    <location>
        <begin position="379"/>
        <end position="396"/>
    </location>
</feature>
<feature type="compositionally biased region" description="Low complexity" evidence="2">
    <location>
        <begin position="405"/>
        <end position="416"/>
    </location>
</feature>
<keyword evidence="1" id="KW-0325">Glycoprotein</keyword>
<dbReference type="PANTHER" id="PTHR10443">
    <property type="entry name" value="MICROSOMAL DIPEPTIDASE"/>
    <property type="match status" value="1"/>
</dbReference>